<dbReference type="PROSITE" id="PS51318">
    <property type="entry name" value="TAT"/>
    <property type="match status" value="1"/>
</dbReference>
<dbReference type="InterPro" id="IPR051918">
    <property type="entry name" value="STPP_CPPED1"/>
</dbReference>
<name>A0A2K1PX85_9GAMM</name>
<dbReference type="EMBL" id="NPZB01000002">
    <property type="protein sequence ID" value="PNS07408.1"/>
    <property type="molecule type" value="Genomic_DNA"/>
</dbReference>
<dbReference type="Pfam" id="PF00149">
    <property type="entry name" value="Metallophos"/>
    <property type="match status" value="1"/>
</dbReference>
<dbReference type="PANTHER" id="PTHR43143:SF6">
    <property type="entry name" value="BLL3016 PROTEIN"/>
    <property type="match status" value="1"/>
</dbReference>
<keyword evidence="3" id="KW-1185">Reference proteome</keyword>
<dbReference type="RefSeq" id="WP_240600447.1">
    <property type="nucleotide sequence ID" value="NZ_NPZB01000002.1"/>
</dbReference>
<evidence type="ECO:0000313" key="3">
    <source>
        <dbReference type="Proteomes" id="UP000236220"/>
    </source>
</evidence>
<evidence type="ECO:0000259" key="1">
    <source>
        <dbReference type="Pfam" id="PF00149"/>
    </source>
</evidence>
<accession>A0A2K1PX85</accession>
<organism evidence="2 3">
    <name type="scientific">Solilutibacter silvestris</name>
    <dbReference type="NCBI Taxonomy" id="1645665"/>
    <lineage>
        <taxon>Bacteria</taxon>
        <taxon>Pseudomonadati</taxon>
        <taxon>Pseudomonadota</taxon>
        <taxon>Gammaproteobacteria</taxon>
        <taxon>Lysobacterales</taxon>
        <taxon>Lysobacteraceae</taxon>
        <taxon>Solilutibacter</taxon>
    </lineage>
</organism>
<evidence type="ECO:0000313" key="2">
    <source>
        <dbReference type="EMBL" id="PNS07408.1"/>
    </source>
</evidence>
<proteinExistence type="predicted"/>
<gene>
    <name evidence="2" type="ORF">Lysil_1584</name>
</gene>
<protein>
    <submittedName>
        <fullName evidence="2">Calcineurin-like phosphoesterase</fullName>
    </submittedName>
</protein>
<dbReference type="Gene3D" id="3.60.21.10">
    <property type="match status" value="1"/>
</dbReference>
<dbReference type="InterPro" id="IPR029052">
    <property type="entry name" value="Metallo-depent_PP-like"/>
</dbReference>
<dbReference type="InterPro" id="IPR006311">
    <property type="entry name" value="TAT_signal"/>
</dbReference>
<feature type="domain" description="Calcineurin-like phosphoesterase" evidence="1">
    <location>
        <begin position="63"/>
        <end position="255"/>
    </location>
</feature>
<reference evidence="2 3" key="1">
    <citation type="submission" date="2017-08" db="EMBL/GenBank/DDBJ databases">
        <title>Lysobacter sylvestris genome.</title>
        <authorList>
            <person name="Zhang D.-C."/>
            <person name="Albuquerque L."/>
            <person name="Franca L."/>
            <person name="Froufe H.J.C."/>
            <person name="Barroso C."/>
            <person name="Egas C."/>
            <person name="Da Costa M."/>
            <person name="Margesin R."/>
        </authorList>
    </citation>
    <scope>NUCLEOTIDE SEQUENCE [LARGE SCALE GENOMIC DNA]</scope>
    <source>
        <strain evidence="2 3">AM20-91</strain>
    </source>
</reference>
<dbReference type="GO" id="GO:0016787">
    <property type="term" value="F:hydrolase activity"/>
    <property type="evidence" value="ECO:0007669"/>
    <property type="project" value="InterPro"/>
</dbReference>
<dbReference type="PANTHER" id="PTHR43143">
    <property type="entry name" value="METALLOPHOSPHOESTERASE, CALCINEURIN SUPERFAMILY"/>
    <property type="match status" value="1"/>
</dbReference>
<dbReference type="AlphaFoldDB" id="A0A2K1PX85"/>
<comment type="caution">
    <text evidence="2">The sequence shown here is derived from an EMBL/GenBank/DDBJ whole genome shotgun (WGS) entry which is preliminary data.</text>
</comment>
<dbReference type="InterPro" id="IPR004843">
    <property type="entry name" value="Calcineurin-like_PHP"/>
</dbReference>
<dbReference type="SUPFAM" id="SSF56300">
    <property type="entry name" value="Metallo-dependent phosphatases"/>
    <property type="match status" value="1"/>
</dbReference>
<dbReference type="Proteomes" id="UP000236220">
    <property type="component" value="Unassembled WGS sequence"/>
</dbReference>
<sequence>MNSNPPQDQDRDNPERPDRRQALGCLAAWTGSAIVWSVVGGIPQAFATSDPNHPAAVANAGFSFVQISDTHIGFNKAANPDVVGSLRRAMGEINALPTRPALVVHTGDVSHLSKPEQFGQARELFQELKVDRVHTIPGEHDALDDGLNGYLKYFDHDGKGRAWYSFDQGGVHFIGLSNVLNFTMGTMTSLGDAQIAWLRQDLARVSHSTPIVVLGHIPLWTVYAAWGWGTADAERALALLRPYGSVTILNGHIHQVLQKVEGNIALHTAMSLAYPLPTPGQSGIGEPGPVTVPAGELGKMLGTRQLTVVRGKRELALVDTPLERMPAQPAMNGGG</sequence>